<dbReference type="Proteomes" id="UP000324800">
    <property type="component" value="Unassembled WGS sequence"/>
</dbReference>
<dbReference type="EMBL" id="SNRW01000147">
    <property type="protein sequence ID" value="KAA6403039.1"/>
    <property type="molecule type" value="Genomic_DNA"/>
</dbReference>
<evidence type="ECO:0000256" key="1">
    <source>
        <dbReference type="SAM" id="MobiDB-lite"/>
    </source>
</evidence>
<comment type="caution">
    <text evidence="2">The sequence shown here is derived from an EMBL/GenBank/DDBJ whole genome shotgun (WGS) entry which is preliminary data.</text>
</comment>
<evidence type="ECO:0000313" key="2">
    <source>
        <dbReference type="EMBL" id="KAA6403039.1"/>
    </source>
</evidence>
<proteinExistence type="predicted"/>
<organism evidence="2 3">
    <name type="scientific">Streblomastix strix</name>
    <dbReference type="NCBI Taxonomy" id="222440"/>
    <lineage>
        <taxon>Eukaryota</taxon>
        <taxon>Metamonada</taxon>
        <taxon>Preaxostyla</taxon>
        <taxon>Oxymonadida</taxon>
        <taxon>Streblomastigidae</taxon>
        <taxon>Streblomastix</taxon>
    </lineage>
</organism>
<gene>
    <name evidence="2" type="ORF">EZS28_001432</name>
</gene>
<sequence>MNNINEEETNAKREFIAEKNQGSGGSGAGGGLMDVDGMEDDYNCHESRAARQGRMKSREKAFRWLPFHPSLIQRTKKHAGLQFRKYTGDFLAALQSIMREQDLDDNEATPDNVVVYGKKKNAIYSVDGYATAVGFGEQENQHKRNQKKQYYTNFDDGERTALATKLKQSRIKGGPYMKQLSQTKRHKVREIKDHSFRKFANMAKKYINDNGGAQLPIATKHQVIASVWNSVLVNPAVEILEQQDGKIDIYNRSNKLNIQKGDYEYLTLAKRLYKKELAAAITQLYQVEGIDARIREALAQAMQLYGQRLTQRQQQIGGFDLAKYKFQ</sequence>
<accession>A0A5J4X957</accession>
<dbReference type="AlphaFoldDB" id="A0A5J4X957"/>
<evidence type="ECO:0000313" key="3">
    <source>
        <dbReference type="Proteomes" id="UP000324800"/>
    </source>
</evidence>
<name>A0A5J4X957_9EUKA</name>
<reference evidence="2 3" key="1">
    <citation type="submission" date="2019-03" db="EMBL/GenBank/DDBJ databases">
        <title>Single cell metagenomics reveals metabolic interactions within the superorganism composed of flagellate Streblomastix strix and complex community of Bacteroidetes bacteria on its surface.</title>
        <authorList>
            <person name="Treitli S.C."/>
            <person name="Kolisko M."/>
            <person name="Husnik F."/>
            <person name="Keeling P."/>
            <person name="Hampl V."/>
        </authorList>
    </citation>
    <scope>NUCLEOTIDE SEQUENCE [LARGE SCALE GENOMIC DNA]</scope>
    <source>
        <strain evidence="2">ST1C</strain>
    </source>
</reference>
<feature type="compositionally biased region" description="Gly residues" evidence="1">
    <location>
        <begin position="22"/>
        <end position="32"/>
    </location>
</feature>
<protein>
    <submittedName>
        <fullName evidence="2">Uncharacterized protein</fullName>
    </submittedName>
</protein>
<feature type="region of interest" description="Disordered" evidence="1">
    <location>
        <begin position="1"/>
        <end position="34"/>
    </location>
</feature>